<dbReference type="GO" id="GO:0007165">
    <property type="term" value="P:signal transduction"/>
    <property type="evidence" value="ECO:0007669"/>
    <property type="project" value="InterPro"/>
</dbReference>
<dbReference type="PROSITE" id="PS50816">
    <property type="entry name" value="NAF"/>
    <property type="match status" value="1"/>
</dbReference>
<keyword evidence="3" id="KW-1185">Reference proteome</keyword>
<dbReference type="InterPro" id="IPR018451">
    <property type="entry name" value="NAF/FISL_domain"/>
</dbReference>
<sequence>MDMIVQKDQELDSCSAVAKPKASSPKFFNAFELISSLSSGFDLSGLFESEKKPGSVFTSKASASAIMEKIGGVAEGLDFKVAKVEDFKVRLQGPCEGKKGEAGGDSGGVRGGTGGCGGGVLQVFRRYLGVCQVLRGRC</sequence>
<feature type="domain" description="NAF" evidence="1">
    <location>
        <begin position="23"/>
        <end position="48"/>
    </location>
</feature>
<dbReference type="Gene3D" id="3.30.310.80">
    <property type="entry name" value="Kinase associated domain 1, KA1"/>
    <property type="match status" value="1"/>
</dbReference>
<dbReference type="OrthoDB" id="10629408at2759"/>
<dbReference type="InterPro" id="IPR004041">
    <property type="entry name" value="NAF_dom"/>
</dbReference>
<reference evidence="2 3" key="1">
    <citation type="journal article" date="2023" name="Int. J. Mol. Sci.">
        <title>De Novo Assembly and Annotation of 11 Diverse Shrub Willow (Salix) Genomes Reveals Novel Gene Organization in Sex-Linked Regions.</title>
        <authorList>
            <person name="Hyden B."/>
            <person name="Feng K."/>
            <person name="Yates T.B."/>
            <person name="Jawdy S."/>
            <person name="Cereghino C."/>
            <person name="Smart L.B."/>
            <person name="Muchero W."/>
        </authorList>
    </citation>
    <scope>NUCLEOTIDE SEQUENCE [LARGE SCALE GENOMIC DNA]</scope>
    <source>
        <tissue evidence="2">Shoot tip</tissue>
    </source>
</reference>
<dbReference type="GO" id="GO:0016301">
    <property type="term" value="F:kinase activity"/>
    <property type="evidence" value="ECO:0007669"/>
    <property type="project" value="UniProtKB-KW"/>
</dbReference>
<dbReference type="Pfam" id="PF03822">
    <property type="entry name" value="NAF"/>
    <property type="match status" value="1"/>
</dbReference>
<protein>
    <submittedName>
        <fullName evidence="2">CBL-INTERACTING SERINE/THREONINE-PROTEIN KINASE 25-RELATED</fullName>
    </submittedName>
</protein>
<dbReference type="AlphaFoldDB" id="A0A9Q0NQ63"/>
<accession>A0A9Q0NQ63</accession>
<organism evidence="2 3">
    <name type="scientific">Salix viminalis</name>
    <name type="common">Common osier</name>
    <name type="synonym">Basket willow</name>
    <dbReference type="NCBI Taxonomy" id="40686"/>
    <lineage>
        <taxon>Eukaryota</taxon>
        <taxon>Viridiplantae</taxon>
        <taxon>Streptophyta</taxon>
        <taxon>Embryophyta</taxon>
        <taxon>Tracheophyta</taxon>
        <taxon>Spermatophyta</taxon>
        <taxon>Magnoliopsida</taxon>
        <taxon>eudicotyledons</taxon>
        <taxon>Gunneridae</taxon>
        <taxon>Pentapetalae</taxon>
        <taxon>rosids</taxon>
        <taxon>fabids</taxon>
        <taxon>Malpighiales</taxon>
        <taxon>Salicaceae</taxon>
        <taxon>Saliceae</taxon>
        <taxon>Salix</taxon>
    </lineage>
</organism>
<comment type="caution">
    <text evidence="2">The sequence shown here is derived from an EMBL/GenBank/DDBJ whole genome shotgun (WGS) entry which is preliminary data.</text>
</comment>
<proteinExistence type="predicted"/>
<dbReference type="CDD" id="cd12195">
    <property type="entry name" value="CIPK_C"/>
    <property type="match status" value="1"/>
</dbReference>
<keyword evidence="2" id="KW-0418">Kinase</keyword>
<dbReference type="EMBL" id="JAPFFL010000017">
    <property type="protein sequence ID" value="KAJ6673916.1"/>
    <property type="molecule type" value="Genomic_DNA"/>
</dbReference>
<evidence type="ECO:0000259" key="1">
    <source>
        <dbReference type="PROSITE" id="PS50816"/>
    </source>
</evidence>
<evidence type="ECO:0000313" key="2">
    <source>
        <dbReference type="EMBL" id="KAJ6673916.1"/>
    </source>
</evidence>
<gene>
    <name evidence="2" type="ORF">OIU85_012881</name>
</gene>
<keyword evidence="2" id="KW-0808">Transferase</keyword>
<evidence type="ECO:0000313" key="3">
    <source>
        <dbReference type="Proteomes" id="UP001151529"/>
    </source>
</evidence>
<name>A0A9Q0NQ63_SALVM</name>
<dbReference type="Proteomes" id="UP001151529">
    <property type="component" value="Chromosome 18"/>
</dbReference>